<reference evidence="3" key="1">
    <citation type="submission" date="2020-06" db="EMBL/GenBank/DDBJ databases">
        <title>Draft genome of Bugula neritina, a colonial animal packing powerful symbionts and potential medicines.</title>
        <authorList>
            <person name="Rayko M."/>
        </authorList>
    </citation>
    <scope>NUCLEOTIDE SEQUENCE [LARGE SCALE GENOMIC DNA]</scope>
    <source>
        <strain evidence="3">Kwan_BN1</strain>
    </source>
</reference>
<keyword evidence="4" id="KW-1185">Reference proteome</keyword>
<proteinExistence type="predicted"/>
<name>A0A7J7JP61_BUGNE</name>
<feature type="region of interest" description="Disordered" evidence="1">
    <location>
        <begin position="1"/>
        <end position="41"/>
    </location>
</feature>
<organism evidence="3 4">
    <name type="scientific">Bugula neritina</name>
    <name type="common">Brown bryozoan</name>
    <name type="synonym">Sertularia neritina</name>
    <dbReference type="NCBI Taxonomy" id="10212"/>
    <lineage>
        <taxon>Eukaryota</taxon>
        <taxon>Metazoa</taxon>
        <taxon>Spiralia</taxon>
        <taxon>Lophotrochozoa</taxon>
        <taxon>Bryozoa</taxon>
        <taxon>Gymnolaemata</taxon>
        <taxon>Cheilostomatida</taxon>
        <taxon>Flustrina</taxon>
        <taxon>Buguloidea</taxon>
        <taxon>Bugulidae</taxon>
        <taxon>Bugula</taxon>
    </lineage>
</organism>
<gene>
    <name evidence="3" type="ORF">EB796_014476</name>
</gene>
<comment type="caution">
    <text evidence="3">The sequence shown here is derived from an EMBL/GenBank/DDBJ whole genome shotgun (WGS) entry which is preliminary data.</text>
</comment>
<keyword evidence="2" id="KW-1133">Transmembrane helix</keyword>
<dbReference type="AlphaFoldDB" id="A0A7J7JP61"/>
<evidence type="ECO:0000313" key="3">
    <source>
        <dbReference type="EMBL" id="KAF6027206.1"/>
    </source>
</evidence>
<feature type="compositionally biased region" description="Pro residues" evidence="1">
    <location>
        <begin position="16"/>
        <end position="31"/>
    </location>
</feature>
<dbReference type="EMBL" id="VXIV02002120">
    <property type="protein sequence ID" value="KAF6027206.1"/>
    <property type="molecule type" value="Genomic_DNA"/>
</dbReference>
<keyword evidence="2" id="KW-0812">Transmembrane</keyword>
<accession>A0A7J7JP61</accession>
<dbReference type="Proteomes" id="UP000593567">
    <property type="component" value="Unassembled WGS sequence"/>
</dbReference>
<evidence type="ECO:0000313" key="4">
    <source>
        <dbReference type="Proteomes" id="UP000593567"/>
    </source>
</evidence>
<sequence>MAEVEPSSPAGTGKNSPPPAGTGEKPPPSPETSPSSKMAEEYGYEADSQYDPCREWLMLLIAVVAGVVAIVAVYPIHLGVECYFHNIDIEGATLQQCKNIFNIEISVTLLVSSVIIEILMIALFLFACRHEFCGVKRKYKTSILLCKPCRQSVYPEYTFETPDP</sequence>
<protein>
    <submittedName>
        <fullName evidence="3">Uncharacterized protein</fullName>
    </submittedName>
</protein>
<evidence type="ECO:0000256" key="2">
    <source>
        <dbReference type="SAM" id="Phobius"/>
    </source>
</evidence>
<evidence type="ECO:0000256" key="1">
    <source>
        <dbReference type="SAM" id="MobiDB-lite"/>
    </source>
</evidence>
<keyword evidence="2" id="KW-0472">Membrane</keyword>
<feature type="transmembrane region" description="Helical" evidence="2">
    <location>
        <begin position="56"/>
        <end position="76"/>
    </location>
</feature>
<feature type="transmembrane region" description="Helical" evidence="2">
    <location>
        <begin position="105"/>
        <end position="128"/>
    </location>
</feature>